<accession>A0A0C9UVJ2</accession>
<feature type="non-terminal residue" evidence="1">
    <location>
        <position position="105"/>
    </location>
</feature>
<dbReference type="AlphaFoldDB" id="A0A0C9UVJ2"/>
<organism evidence="1 2">
    <name type="scientific">Sphaerobolus stellatus (strain SS14)</name>
    <dbReference type="NCBI Taxonomy" id="990650"/>
    <lineage>
        <taxon>Eukaryota</taxon>
        <taxon>Fungi</taxon>
        <taxon>Dikarya</taxon>
        <taxon>Basidiomycota</taxon>
        <taxon>Agaricomycotina</taxon>
        <taxon>Agaricomycetes</taxon>
        <taxon>Phallomycetidae</taxon>
        <taxon>Geastrales</taxon>
        <taxon>Sphaerobolaceae</taxon>
        <taxon>Sphaerobolus</taxon>
    </lineage>
</organism>
<dbReference type="EMBL" id="KN837215">
    <property type="protein sequence ID" value="KIJ33287.1"/>
    <property type="molecule type" value="Genomic_DNA"/>
</dbReference>
<evidence type="ECO:0008006" key="3">
    <source>
        <dbReference type="Google" id="ProtNLM"/>
    </source>
</evidence>
<dbReference type="OrthoDB" id="1681765at2759"/>
<evidence type="ECO:0000313" key="2">
    <source>
        <dbReference type="Proteomes" id="UP000054279"/>
    </source>
</evidence>
<reference evidence="1 2" key="1">
    <citation type="submission" date="2014-06" db="EMBL/GenBank/DDBJ databases">
        <title>Evolutionary Origins and Diversification of the Mycorrhizal Mutualists.</title>
        <authorList>
            <consortium name="DOE Joint Genome Institute"/>
            <consortium name="Mycorrhizal Genomics Consortium"/>
            <person name="Kohler A."/>
            <person name="Kuo A."/>
            <person name="Nagy L.G."/>
            <person name="Floudas D."/>
            <person name="Copeland A."/>
            <person name="Barry K.W."/>
            <person name="Cichocki N."/>
            <person name="Veneault-Fourrey C."/>
            <person name="LaButti K."/>
            <person name="Lindquist E.A."/>
            <person name="Lipzen A."/>
            <person name="Lundell T."/>
            <person name="Morin E."/>
            <person name="Murat C."/>
            <person name="Riley R."/>
            <person name="Ohm R."/>
            <person name="Sun H."/>
            <person name="Tunlid A."/>
            <person name="Henrissat B."/>
            <person name="Grigoriev I.V."/>
            <person name="Hibbett D.S."/>
            <person name="Martin F."/>
        </authorList>
    </citation>
    <scope>NUCLEOTIDE SEQUENCE [LARGE SCALE GENOMIC DNA]</scope>
    <source>
        <strain evidence="1 2">SS14</strain>
    </source>
</reference>
<gene>
    <name evidence="1" type="ORF">M422DRAFT_122117</name>
</gene>
<dbReference type="Proteomes" id="UP000054279">
    <property type="component" value="Unassembled WGS sequence"/>
</dbReference>
<sequence>VYLADKLYKKRRYHNSKLSRKGWLLELLKGNAQLVTNLSNLKVAEHFQGSGDTISRYLFTYVKLPDENTPVPLEIESNLKHFPFFKDCLGAFDGTHIDCHPPTDD</sequence>
<protein>
    <recommendedName>
        <fullName evidence="3">DDE Tnp4 domain-containing protein</fullName>
    </recommendedName>
</protein>
<keyword evidence="2" id="KW-1185">Reference proteome</keyword>
<proteinExistence type="predicted"/>
<feature type="non-terminal residue" evidence="1">
    <location>
        <position position="1"/>
    </location>
</feature>
<evidence type="ECO:0000313" key="1">
    <source>
        <dbReference type="EMBL" id="KIJ33287.1"/>
    </source>
</evidence>
<dbReference type="HOGENOM" id="CLU_2339343_0_0_1"/>
<name>A0A0C9UVJ2_SPHS4</name>